<dbReference type="AlphaFoldDB" id="A0A4X2L3K0"/>
<keyword evidence="4" id="KW-1185">Reference proteome</keyword>
<organism evidence="3 4">
    <name type="scientific">Vombatus ursinus</name>
    <name type="common">Common wombat</name>
    <dbReference type="NCBI Taxonomy" id="29139"/>
    <lineage>
        <taxon>Eukaryota</taxon>
        <taxon>Metazoa</taxon>
        <taxon>Chordata</taxon>
        <taxon>Craniata</taxon>
        <taxon>Vertebrata</taxon>
        <taxon>Euteleostomi</taxon>
        <taxon>Mammalia</taxon>
        <taxon>Metatheria</taxon>
        <taxon>Diprotodontia</taxon>
        <taxon>Vombatidae</taxon>
        <taxon>Vombatus</taxon>
    </lineage>
</organism>
<dbReference type="Pfam" id="PF15102">
    <property type="entry name" value="TMEM154"/>
    <property type="match status" value="1"/>
</dbReference>
<accession>A0A4X2L3K0</accession>
<reference evidence="3" key="2">
    <citation type="submission" date="2025-08" db="UniProtKB">
        <authorList>
            <consortium name="Ensembl"/>
        </authorList>
    </citation>
    <scope>IDENTIFICATION</scope>
</reference>
<keyword evidence="2" id="KW-1133">Transmembrane helix</keyword>
<keyword evidence="2" id="KW-0472">Membrane</keyword>
<protein>
    <submittedName>
        <fullName evidence="3">Transmembrane protein 154</fullName>
    </submittedName>
</protein>
<feature type="transmembrane region" description="Helical" evidence="2">
    <location>
        <begin position="12"/>
        <end position="30"/>
    </location>
</feature>
<dbReference type="Proteomes" id="UP000314987">
    <property type="component" value="Unassembled WGS sequence"/>
</dbReference>
<keyword evidence="2" id="KW-0812">Transmembrane</keyword>
<evidence type="ECO:0000313" key="3">
    <source>
        <dbReference type="Ensembl" id="ENSVURP00010015752.1"/>
    </source>
</evidence>
<name>A0A4X2L3K0_VOMUR</name>
<proteinExistence type="predicted"/>
<evidence type="ECO:0000256" key="2">
    <source>
        <dbReference type="SAM" id="Phobius"/>
    </source>
</evidence>
<feature type="transmembrane region" description="Helical" evidence="2">
    <location>
        <begin position="95"/>
        <end position="117"/>
    </location>
</feature>
<dbReference type="GeneTree" id="ENSGT00390000016183"/>
<reference evidence="3" key="3">
    <citation type="submission" date="2025-09" db="UniProtKB">
        <authorList>
            <consortium name="Ensembl"/>
        </authorList>
    </citation>
    <scope>IDENTIFICATION</scope>
</reference>
<reference evidence="4" key="1">
    <citation type="submission" date="2018-12" db="EMBL/GenBank/DDBJ databases">
        <authorList>
            <person name="Yazar S."/>
        </authorList>
    </citation>
    <scope>NUCLEOTIDE SEQUENCE [LARGE SCALE GENOMIC DNA]</scope>
</reference>
<dbReference type="PANTHER" id="PTHR36526">
    <property type="entry name" value="TRANSMEMBRANE PROTEIN 154"/>
    <property type="match status" value="1"/>
</dbReference>
<sequence length="203" mass="22530">MPERGQGNSRTPGFLLIFSLLLGKLLGFAVHPEYSGDESLVPEETIPPYLVEVHTELSSTTEQGENNAETVQDLQISTMTPSAESEGEGLVSLEFLLMVGIPLLLLLLLSLLVVFLVRYKKRRKSKPVPSSQGSQSALQSYELGSENVKSPIFEEDTPSVMEIEMEELDKWMNSMNRNAECECLPTVKEEEKESNHNPSDAES</sequence>
<dbReference type="InterPro" id="IPR028064">
    <property type="entry name" value="TMEM154"/>
</dbReference>
<evidence type="ECO:0000256" key="1">
    <source>
        <dbReference type="SAM" id="MobiDB-lite"/>
    </source>
</evidence>
<dbReference type="PANTHER" id="PTHR36526:SF1">
    <property type="entry name" value="TRANSMEMBRANE PROTEIN 154"/>
    <property type="match status" value="1"/>
</dbReference>
<dbReference type="STRING" id="29139.ENSVURP00010015752"/>
<dbReference type="Ensembl" id="ENSVURT00010017903.1">
    <property type="protein sequence ID" value="ENSVURP00010015752.1"/>
    <property type="gene ID" value="ENSVURG00010012057.1"/>
</dbReference>
<feature type="region of interest" description="Disordered" evidence="1">
    <location>
        <begin position="182"/>
        <end position="203"/>
    </location>
</feature>
<dbReference type="OMA" id="RNAESEC"/>
<evidence type="ECO:0000313" key="4">
    <source>
        <dbReference type="Proteomes" id="UP000314987"/>
    </source>
</evidence>
<dbReference type="InterPro" id="IPR053087">
    <property type="entry name" value="TMEM154-like"/>
</dbReference>
<gene>
    <name evidence="3" type="primary">TMEM154</name>
</gene>